<comment type="caution">
    <text evidence="1">The sequence shown here is derived from an EMBL/GenBank/DDBJ whole genome shotgun (WGS) entry which is preliminary data.</text>
</comment>
<gene>
    <name evidence="1" type="ORF">SDC9_187110</name>
</gene>
<dbReference type="EMBL" id="VSSQ01095481">
    <property type="protein sequence ID" value="MPN39582.1"/>
    <property type="molecule type" value="Genomic_DNA"/>
</dbReference>
<evidence type="ECO:0000313" key="1">
    <source>
        <dbReference type="EMBL" id="MPN39582.1"/>
    </source>
</evidence>
<proteinExistence type="predicted"/>
<organism evidence="1">
    <name type="scientific">bioreactor metagenome</name>
    <dbReference type="NCBI Taxonomy" id="1076179"/>
    <lineage>
        <taxon>unclassified sequences</taxon>
        <taxon>metagenomes</taxon>
        <taxon>ecological metagenomes</taxon>
    </lineage>
</organism>
<reference evidence="1" key="1">
    <citation type="submission" date="2019-08" db="EMBL/GenBank/DDBJ databases">
        <authorList>
            <person name="Kucharzyk K."/>
            <person name="Murdoch R.W."/>
            <person name="Higgins S."/>
            <person name="Loffler F."/>
        </authorList>
    </citation>
    <scope>NUCLEOTIDE SEQUENCE</scope>
</reference>
<sequence>MQIPFDQLAPFCLLLFGYLRVSIPGKIHQIQFFIDIVKIDGLGLSRSRRYPGIGLAVHQRIDQ</sequence>
<accession>A0A645HMB2</accession>
<dbReference type="AlphaFoldDB" id="A0A645HMB2"/>
<name>A0A645HMB2_9ZZZZ</name>
<protein>
    <submittedName>
        <fullName evidence="1">Uncharacterized protein</fullName>
    </submittedName>
</protein>